<name>C0GE76_DETAL</name>
<evidence type="ECO:0000313" key="3">
    <source>
        <dbReference type="Proteomes" id="UP000006443"/>
    </source>
</evidence>
<proteinExistence type="predicted"/>
<dbReference type="GO" id="GO:0003677">
    <property type="term" value="F:DNA binding"/>
    <property type="evidence" value="ECO:0007669"/>
    <property type="project" value="InterPro"/>
</dbReference>
<sequence length="60" mass="6747">MSDMFELKIERIRAGIKAIDMAKKLGISSGQLSKIENGYASCSPELMENMAKYIRQCSLF</sequence>
<dbReference type="OrthoDB" id="6386941at2"/>
<gene>
    <name evidence="2" type="ORF">DealDRAFT_0785</name>
</gene>
<evidence type="ECO:0000313" key="2">
    <source>
        <dbReference type="EMBL" id="EEG78370.1"/>
    </source>
</evidence>
<dbReference type="InterPro" id="IPR001387">
    <property type="entry name" value="Cro/C1-type_HTH"/>
</dbReference>
<feature type="domain" description="HTH cro/C1-type" evidence="1">
    <location>
        <begin position="7"/>
        <end position="53"/>
    </location>
</feature>
<keyword evidence="3" id="KW-1185">Reference proteome</keyword>
<protein>
    <submittedName>
        <fullName evidence="2">Helix-turn-helix domain protein</fullName>
    </submittedName>
</protein>
<dbReference type="EMBL" id="ACJM01000003">
    <property type="protein sequence ID" value="EEG78370.1"/>
    <property type="molecule type" value="Genomic_DNA"/>
</dbReference>
<evidence type="ECO:0000259" key="1">
    <source>
        <dbReference type="PROSITE" id="PS50943"/>
    </source>
</evidence>
<organism evidence="2 3">
    <name type="scientific">Dethiobacter alkaliphilus AHT 1</name>
    <dbReference type="NCBI Taxonomy" id="555088"/>
    <lineage>
        <taxon>Bacteria</taxon>
        <taxon>Bacillati</taxon>
        <taxon>Bacillota</taxon>
        <taxon>Dethiobacteria</taxon>
        <taxon>Dethiobacterales</taxon>
        <taxon>Dethiobacteraceae</taxon>
        <taxon>Dethiobacter</taxon>
    </lineage>
</organism>
<accession>C0GE76</accession>
<dbReference type="CDD" id="cd00093">
    <property type="entry name" value="HTH_XRE"/>
    <property type="match status" value="1"/>
</dbReference>
<dbReference type="SUPFAM" id="SSF47413">
    <property type="entry name" value="lambda repressor-like DNA-binding domains"/>
    <property type="match status" value="1"/>
</dbReference>
<comment type="caution">
    <text evidence="2">The sequence shown here is derived from an EMBL/GenBank/DDBJ whole genome shotgun (WGS) entry which is preliminary data.</text>
</comment>
<dbReference type="STRING" id="555088.DealDRAFT_0785"/>
<dbReference type="SMART" id="SM00530">
    <property type="entry name" value="HTH_XRE"/>
    <property type="match status" value="1"/>
</dbReference>
<dbReference type="InterPro" id="IPR010982">
    <property type="entry name" value="Lambda_DNA-bd_dom_sf"/>
</dbReference>
<dbReference type="PROSITE" id="PS50943">
    <property type="entry name" value="HTH_CROC1"/>
    <property type="match status" value="1"/>
</dbReference>
<dbReference type="Proteomes" id="UP000006443">
    <property type="component" value="Unassembled WGS sequence"/>
</dbReference>
<dbReference type="Gene3D" id="1.10.10.60">
    <property type="entry name" value="Homeodomain-like"/>
    <property type="match status" value="1"/>
</dbReference>
<reference evidence="2 3" key="1">
    <citation type="submission" date="2009-02" db="EMBL/GenBank/DDBJ databases">
        <title>Sequencing of the draft genome and assembly of Dethiobacter alkaliphilus AHT 1.</title>
        <authorList>
            <consortium name="US DOE Joint Genome Institute (JGI-PGF)"/>
            <person name="Lucas S."/>
            <person name="Copeland A."/>
            <person name="Lapidus A."/>
            <person name="Glavina del Rio T."/>
            <person name="Dalin E."/>
            <person name="Tice H."/>
            <person name="Bruce D."/>
            <person name="Goodwin L."/>
            <person name="Pitluck S."/>
            <person name="Larimer F."/>
            <person name="Land M.L."/>
            <person name="Hauser L."/>
            <person name="Muyzer G."/>
        </authorList>
    </citation>
    <scope>NUCLEOTIDE SEQUENCE [LARGE SCALE GENOMIC DNA]</scope>
    <source>
        <strain evidence="2 3">AHT 1</strain>
    </source>
</reference>
<dbReference type="AlphaFoldDB" id="C0GE76"/>
<dbReference type="RefSeq" id="WP_008515074.1">
    <property type="nucleotide sequence ID" value="NZ_ACJM01000003.1"/>
</dbReference>
<dbReference type="Pfam" id="PF01381">
    <property type="entry name" value="HTH_3"/>
    <property type="match status" value="1"/>
</dbReference>